<dbReference type="SUPFAM" id="SSF54001">
    <property type="entry name" value="Cysteine proteinases"/>
    <property type="match status" value="1"/>
</dbReference>
<name>D2U8B6_XANAP</name>
<dbReference type="InterPro" id="IPR000668">
    <property type="entry name" value="Peptidase_C1A_C"/>
</dbReference>
<dbReference type="GeneID" id="57876398"/>
<keyword evidence="3" id="KW-0378">Hydrolase</keyword>
<dbReference type="InterPro" id="IPR038765">
    <property type="entry name" value="Papain-like_cys_pep_sf"/>
</dbReference>
<accession>D2U8B6</accession>
<dbReference type="GO" id="GO:0008234">
    <property type="term" value="F:cysteine-type peptidase activity"/>
    <property type="evidence" value="ECO:0007669"/>
    <property type="project" value="InterPro"/>
</dbReference>
<dbReference type="EMBL" id="FP565176">
    <property type="protein sequence ID" value="CBA15596.1"/>
    <property type="molecule type" value="Genomic_DNA"/>
</dbReference>
<evidence type="ECO:0000259" key="2">
    <source>
        <dbReference type="SMART" id="SM00645"/>
    </source>
</evidence>
<evidence type="ECO:0000313" key="4">
    <source>
        <dbReference type="Proteomes" id="UP000001890"/>
    </source>
</evidence>
<dbReference type="MEROPS" id="C01.128"/>
<dbReference type="CDD" id="cd02619">
    <property type="entry name" value="Peptidase_C1"/>
    <property type="match status" value="1"/>
</dbReference>
<dbReference type="eggNOG" id="COG4870">
    <property type="taxonomic scope" value="Bacteria"/>
</dbReference>
<feature type="domain" description="Peptidase C1A papain C-terminal" evidence="2">
    <location>
        <begin position="36"/>
        <end position="267"/>
    </location>
</feature>
<organism evidence="3 4">
    <name type="scientific">Xanthomonas albilineans (strain GPE PC73 / CFBP 7063)</name>
    <dbReference type="NCBI Taxonomy" id="380358"/>
    <lineage>
        <taxon>Bacteria</taxon>
        <taxon>Pseudomonadati</taxon>
        <taxon>Pseudomonadota</taxon>
        <taxon>Gammaproteobacteria</taxon>
        <taxon>Lysobacterales</taxon>
        <taxon>Lysobacteraceae</taxon>
        <taxon>Xanthomonas</taxon>
    </lineage>
</organism>
<comment type="similarity">
    <text evidence="1">Belongs to the peptidase C1 family.</text>
</comment>
<proteinExistence type="inferred from homology"/>
<sequence length="271" mass="30478">MEKLTRRIKSRLGYIADIPDIRDFHYIPDEALMSKLPPAVDLKPAFPVYDQGRIGSCSANALAGAVQYERAAHGELPNFIPSRLFIYYNERVIEGNVNYDSGAMLRDGIKSLHKLGVCPEKDWPYNVTPPAHDGGVFPPGTAVRKRPNAACYKEASRYVITRYERVHQDISHLKACIASGTPFVFGFQVYDSWMNGTQPPATQIPMPTQNDKVLGGHAVLCVGYDDSTQLFRIRNSWGEGVGEKGYFLMPYDYLAHPQLASDFWMIRMVKN</sequence>
<dbReference type="Pfam" id="PF00112">
    <property type="entry name" value="Peptidase_C1"/>
    <property type="match status" value="1"/>
</dbReference>
<evidence type="ECO:0000256" key="1">
    <source>
        <dbReference type="ARBA" id="ARBA00008455"/>
    </source>
</evidence>
<dbReference type="PATRIC" id="fig|29447.3.peg.1079"/>
<keyword evidence="3" id="KW-0645">Protease</keyword>
<dbReference type="Proteomes" id="UP000001890">
    <property type="component" value="Chromosome"/>
</dbReference>
<evidence type="ECO:0000313" key="3">
    <source>
        <dbReference type="EMBL" id="CBA15596.1"/>
    </source>
</evidence>
<dbReference type="GO" id="GO:0006508">
    <property type="term" value="P:proteolysis"/>
    <property type="evidence" value="ECO:0007669"/>
    <property type="project" value="UniProtKB-KW"/>
</dbReference>
<dbReference type="PANTHER" id="PTHR12411">
    <property type="entry name" value="CYSTEINE PROTEASE FAMILY C1-RELATED"/>
    <property type="match status" value="1"/>
</dbReference>
<gene>
    <name evidence="3" type="ordered locus">XALc_1080</name>
</gene>
<dbReference type="RefSeq" id="WP_012915601.1">
    <property type="nucleotide sequence ID" value="NC_013722.1"/>
</dbReference>
<dbReference type="AlphaFoldDB" id="D2U8B6"/>
<dbReference type="OrthoDB" id="1491023at2"/>
<dbReference type="STRING" id="380358.XALC_1080"/>
<protein>
    <submittedName>
        <fullName evidence="3">Probable cystein protease protein</fullName>
    </submittedName>
</protein>
<dbReference type="KEGG" id="xal:XALC_1080"/>
<dbReference type="Gene3D" id="3.90.70.10">
    <property type="entry name" value="Cysteine proteinases"/>
    <property type="match status" value="1"/>
</dbReference>
<reference evidence="3 4" key="1">
    <citation type="journal article" date="2009" name="BMC Genomics">
        <title>The complete genome sequence of Xanthomonas albilineans provides new insights into the reductive genome evolution of the xylem-limited Xanthomonadaceae.</title>
        <authorList>
            <person name="Pieretti I."/>
            <person name="Royer M."/>
            <person name="Barbe V."/>
            <person name="Carrere S."/>
            <person name="Koebnik R."/>
            <person name="Cociancich S."/>
            <person name="Couloux A."/>
            <person name="Darrasse A."/>
            <person name="Gouzy J."/>
            <person name="Jacques M.A."/>
            <person name="Lauber E."/>
            <person name="Manceau C."/>
            <person name="Mangenot S."/>
            <person name="Poussier S."/>
            <person name="Segurens B."/>
            <person name="Szurek B."/>
            <person name="Verdier V."/>
            <person name="Arlat M."/>
            <person name="Rott P."/>
        </authorList>
    </citation>
    <scope>NUCLEOTIDE SEQUENCE [LARGE SCALE GENOMIC DNA]</scope>
    <source>
        <strain evidence="4">GPE PC73 / CFBP 7063</strain>
    </source>
</reference>
<keyword evidence="4" id="KW-1185">Reference proteome</keyword>
<dbReference type="InterPro" id="IPR013128">
    <property type="entry name" value="Peptidase_C1A"/>
</dbReference>
<dbReference type="SMART" id="SM00645">
    <property type="entry name" value="Pept_C1"/>
    <property type="match status" value="1"/>
</dbReference>